<protein>
    <submittedName>
        <fullName evidence="6">MutS domain protein</fullName>
    </submittedName>
</protein>
<dbReference type="InterPro" id="IPR016151">
    <property type="entry name" value="DNA_mismatch_repair_MutS_N"/>
</dbReference>
<accession>A0ABQ7JA55</accession>
<name>A0ABQ7JA55_9APIC</name>
<keyword evidence="3" id="KW-0067">ATP-binding</keyword>
<sequence>MQGIPLTQLLQRNAYCIIRTLDQCPSGFRGLSNLSRRQCISKSSSHSDLPCIIKFVFPSLSFHALRSISARRPLSNFFASCSQAQFPTKSALTQLETRNSSKFVLHNEKHSNKSSIFAEKPHSLQAPAEPTAISLETPLSQWLGFLNRVSRPAAKALLPQLVTTNPLMFDAKGTSLLSFVLAEKKLHPEKVLLIRVGEFYETYGVDAVMMVEHVGLNPMGGKPRAGCPKSSIQSTLDALTANGLSCCVYEELANLDVARGPTSRKLKRRVMAQIVSPENRIYMQEGLCLSEDDLPYTISQPIMSFYYSSVDGYSVAEIFVDERRMYVYDFLTAEAVRVKLESGNTLSVYIHRSKGERAADLVKFYAPIVQKYFLRDFSSSRKFHSAALQQISGKLNISTEDFRIINNNANFHRPQPLYLSTAIQLGLLNSQWSGGSSSSGARKGLHEYTLLADSPVASVRYMHRLLLNPPPYEVATHIQLLNCALSKSSLPIPDTRPIPTGKLVSLITYRTANKNLFAEIAAVIKSVQYCLEHYPDKILNPLLSVLQFETQTSITNNSLQKATAALELIENVIPHSCSDFHSTGSAIDCLDEFFQRSEVFRNRVRIETVQEDYLSIQEAALELFKGILVDYGGFEQSLNETGSTIRNLSNMALQHSEKQFRALRRELAIDSLNNGIFLKRIPKSLGSSVSSQFERPEDRNGRIIGKYWTTKRIVTLTKTYLLKCDKLSRKISSILQDLSAKLHPYLQKLVESSSFLVILQAFANHAAFAVASGWSLPTLTDDLTLHLEQLVPYNLPADAVGTTFTLSGLFLLTGQNMAGKSFLSRSTLALAVLANSGLFCPCAPNSVVPRYDAFVSACAIAHDVPEHNRSLYGQELEQLRILLKDTTNRSFITIDEPCKGTSPRCGAALVGALLEELDNRKMSGFVSTHLHEEISTLPLKTTSTTFKRMGSTAVNGSVKWTYQLEEGLCNDSLGLITAECIGLPSPMVKRAAELEVIIKNNSNRYSNNQNFLAYKEEERGQLSVLSQPEENVAPSVKSLSTSGFIRKIHDLLIEVCDCDAKDVILLPENFLAPPSWSTHSCVYILVRRKDPITSVEKVTQGQSDNSIMNENAWDGKINIYVGETDCIIDRLRCHRSQDRWRDAFALVLRVNNKSLARYWETKLILALKKRGVNILSLHDGNHRNFGVQITGKA</sequence>
<dbReference type="SUPFAM" id="SSF52540">
    <property type="entry name" value="P-loop containing nucleoside triphosphate hydrolases"/>
    <property type="match status" value="1"/>
</dbReference>
<proteinExistence type="predicted"/>
<dbReference type="Pfam" id="PF00488">
    <property type="entry name" value="MutS_V"/>
    <property type="match status" value="1"/>
</dbReference>
<dbReference type="InterPro" id="IPR053276">
    <property type="entry name" value="MtDNA_mismatch_repair_MutS"/>
</dbReference>
<dbReference type="InterPro" id="IPR036187">
    <property type="entry name" value="DNA_mismatch_repair_MutS_sf"/>
</dbReference>
<feature type="domain" description="DNA mismatch repair proteins mutS family" evidence="5">
    <location>
        <begin position="807"/>
        <end position="996"/>
    </location>
</feature>
<evidence type="ECO:0000259" key="5">
    <source>
        <dbReference type="SMART" id="SM00534"/>
    </source>
</evidence>
<evidence type="ECO:0000256" key="2">
    <source>
        <dbReference type="ARBA" id="ARBA00022763"/>
    </source>
</evidence>
<dbReference type="InterPro" id="IPR007695">
    <property type="entry name" value="DNA_mismatch_repair_MutS-lik_N"/>
</dbReference>
<keyword evidence="1" id="KW-0547">Nucleotide-binding</keyword>
<dbReference type="SUPFAM" id="SSF48334">
    <property type="entry name" value="DNA repair protein MutS, domain III"/>
    <property type="match status" value="1"/>
</dbReference>
<dbReference type="SMART" id="SM00534">
    <property type="entry name" value="MUTSac"/>
    <property type="match status" value="1"/>
</dbReference>
<evidence type="ECO:0000256" key="1">
    <source>
        <dbReference type="ARBA" id="ARBA00022741"/>
    </source>
</evidence>
<evidence type="ECO:0000313" key="7">
    <source>
        <dbReference type="Proteomes" id="UP000823046"/>
    </source>
</evidence>
<keyword evidence="7" id="KW-1185">Reference proteome</keyword>
<dbReference type="EMBL" id="JADAQX010000284">
    <property type="protein sequence ID" value="KAF8820849.1"/>
    <property type="molecule type" value="Genomic_DNA"/>
</dbReference>
<dbReference type="Proteomes" id="UP000823046">
    <property type="component" value="Unassembled WGS sequence"/>
</dbReference>
<dbReference type="PANTHER" id="PTHR48448:SF1">
    <property type="entry name" value="MUTL PROTEIN ISOFORM 1"/>
    <property type="match status" value="1"/>
</dbReference>
<reference evidence="6 7" key="1">
    <citation type="journal article" date="2020" name="bioRxiv">
        <title>Metabolic contributions of an alphaproteobacterial endosymbiont in the apicomplexan Cardiosporidium cionae.</title>
        <authorList>
            <person name="Hunter E.S."/>
            <person name="Paight C.J."/>
            <person name="Lane C.E."/>
        </authorList>
    </citation>
    <scope>NUCLEOTIDE SEQUENCE [LARGE SCALE GENOMIC DNA]</scope>
    <source>
        <strain evidence="6">ESH_2018</strain>
    </source>
</reference>
<evidence type="ECO:0000256" key="4">
    <source>
        <dbReference type="ARBA" id="ARBA00023125"/>
    </source>
</evidence>
<comment type="caution">
    <text evidence="6">The sequence shown here is derived from an EMBL/GenBank/DDBJ whole genome shotgun (WGS) entry which is preliminary data.</text>
</comment>
<dbReference type="Pfam" id="PF01624">
    <property type="entry name" value="MutS_I"/>
    <property type="match status" value="1"/>
</dbReference>
<dbReference type="SUPFAM" id="SSF55271">
    <property type="entry name" value="DNA repair protein MutS, domain I"/>
    <property type="match status" value="1"/>
</dbReference>
<dbReference type="InterPro" id="IPR000432">
    <property type="entry name" value="DNA_mismatch_repair_MutS_C"/>
</dbReference>
<evidence type="ECO:0000313" key="6">
    <source>
        <dbReference type="EMBL" id="KAF8820849.1"/>
    </source>
</evidence>
<organism evidence="6 7">
    <name type="scientific">Cardiosporidium cionae</name>
    <dbReference type="NCBI Taxonomy" id="476202"/>
    <lineage>
        <taxon>Eukaryota</taxon>
        <taxon>Sar</taxon>
        <taxon>Alveolata</taxon>
        <taxon>Apicomplexa</taxon>
        <taxon>Aconoidasida</taxon>
        <taxon>Nephromycida</taxon>
        <taxon>Cardiosporidium</taxon>
    </lineage>
</organism>
<evidence type="ECO:0000256" key="3">
    <source>
        <dbReference type="ARBA" id="ARBA00022840"/>
    </source>
</evidence>
<dbReference type="InterPro" id="IPR027417">
    <property type="entry name" value="P-loop_NTPase"/>
</dbReference>
<keyword evidence="4" id="KW-0238">DNA-binding</keyword>
<dbReference type="Gene3D" id="3.40.50.300">
    <property type="entry name" value="P-loop containing nucleotide triphosphate hydrolases"/>
    <property type="match status" value="1"/>
</dbReference>
<dbReference type="PANTHER" id="PTHR48448">
    <property type="entry name" value="MUTL PROTEIN ISOFORM 1"/>
    <property type="match status" value="1"/>
</dbReference>
<keyword evidence="2" id="KW-0227">DNA damage</keyword>
<gene>
    <name evidence="6" type="primary">MSH1</name>
    <name evidence="6" type="ORF">IE077_000396</name>
</gene>
<dbReference type="Gene3D" id="3.40.1170.10">
    <property type="entry name" value="DNA repair protein MutS, domain I"/>
    <property type="match status" value="1"/>
</dbReference>